<dbReference type="RefSeq" id="WP_109692017.1">
    <property type="nucleotide sequence ID" value="NZ_QGDD01000001.1"/>
</dbReference>
<keyword evidence="1" id="KW-0732">Signal</keyword>
<sequence>MRRALGLLLTVSLLGIAAPPAQARPTETRRGPAAVDLEGRGFGHGRGMSQYGAQAAASKHDKTYRQILRFYYPRLEIGTARGNIEVLISSDTGDDVIVQQATGLSVRQLSTGKTWKLGDVAPRATRWRLTAADGGRSTRVSYFLERWRSHKVVAGEAEFFGKKPLSLIDPAGTRRYQGTLRSVTSPEGDRDTVNVVALEAYLRGVVPREVPAKWHPEAVRAQAVAARTYADHARDHPRAYYDICSSTSCQVYGGIGDSHPASDAAIRATAGEVLLSGGKAAFTEFSSSNGGWTVAGSVPYQVAKQDSWDPVNGWSYRLPATKIEARFPGIGDFQRLEIRKRDGHGAWNGRVLKIRIVGSRGSVTRTGEEFRFDFSLRSSWLRKA</sequence>
<accession>A0A316TIT2</accession>
<name>A0A316TIT2_9ACTN</name>
<dbReference type="GO" id="GO:0030435">
    <property type="term" value="P:sporulation resulting in formation of a cellular spore"/>
    <property type="evidence" value="ECO:0007669"/>
    <property type="project" value="InterPro"/>
</dbReference>
<dbReference type="AlphaFoldDB" id="A0A316TIT2"/>
<organism evidence="3 4">
    <name type="scientific">Nocardioides silvaticus</name>
    <dbReference type="NCBI Taxonomy" id="2201891"/>
    <lineage>
        <taxon>Bacteria</taxon>
        <taxon>Bacillati</taxon>
        <taxon>Actinomycetota</taxon>
        <taxon>Actinomycetes</taxon>
        <taxon>Propionibacteriales</taxon>
        <taxon>Nocardioidaceae</taxon>
        <taxon>Nocardioides</taxon>
    </lineage>
</organism>
<dbReference type="EMBL" id="QGDD01000001">
    <property type="protein sequence ID" value="PWN04513.1"/>
    <property type="molecule type" value="Genomic_DNA"/>
</dbReference>
<dbReference type="InterPro" id="IPR013486">
    <property type="entry name" value="SpoIID/LytB"/>
</dbReference>
<dbReference type="InterPro" id="IPR013693">
    <property type="entry name" value="SpoIID/LytB_N"/>
</dbReference>
<gene>
    <name evidence="3" type="ORF">DJ010_02460</name>
</gene>
<dbReference type="NCBIfam" id="TIGR02669">
    <property type="entry name" value="SpoIID_LytB"/>
    <property type="match status" value="1"/>
</dbReference>
<comment type="caution">
    <text evidence="3">The sequence shown here is derived from an EMBL/GenBank/DDBJ whole genome shotgun (WGS) entry which is preliminary data.</text>
</comment>
<evidence type="ECO:0000256" key="1">
    <source>
        <dbReference type="SAM" id="SignalP"/>
    </source>
</evidence>
<evidence type="ECO:0000313" key="3">
    <source>
        <dbReference type="EMBL" id="PWN04513.1"/>
    </source>
</evidence>
<keyword evidence="4" id="KW-1185">Reference proteome</keyword>
<feature type="chain" id="PRO_5016441708" evidence="1">
    <location>
        <begin position="24"/>
        <end position="384"/>
    </location>
</feature>
<reference evidence="3 4" key="1">
    <citation type="submission" date="2018-05" db="EMBL/GenBank/DDBJ databases">
        <title>Nocardioides silvaticus genome.</title>
        <authorList>
            <person name="Li C."/>
            <person name="Wang G."/>
        </authorList>
    </citation>
    <scope>NUCLEOTIDE SEQUENCE [LARGE SCALE GENOMIC DNA]</scope>
    <source>
        <strain evidence="3 4">CCTCC AB 2018079</strain>
    </source>
</reference>
<feature type="signal peptide" evidence="1">
    <location>
        <begin position="1"/>
        <end position="23"/>
    </location>
</feature>
<dbReference type="Pfam" id="PF08486">
    <property type="entry name" value="SpoIID"/>
    <property type="match status" value="1"/>
</dbReference>
<evidence type="ECO:0000259" key="2">
    <source>
        <dbReference type="Pfam" id="PF08486"/>
    </source>
</evidence>
<evidence type="ECO:0000313" key="4">
    <source>
        <dbReference type="Proteomes" id="UP000245507"/>
    </source>
</evidence>
<dbReference type="OrthoDB" id="9773852at2"/>
<feature type="domain" description="Sporulation stage II protein D amidase enhancer LytB N-terminal" evidence="2">
    <location>
        <begin position="189"/>
        <end position="274"/>
    </location>
</feature>
<proteinExistence type="predicted"/>
<protein>
    <submittedName>
        <fullName evidence="3">SpoIID/LytB domain-containing protein</fullName>
    </submittedName>
</protein>
<dbReference type="Proteomes" id="UP000245507">
    <property type="component" value="Unassembled WGS sequence"/>
</dbReference>